<feature type="domain" description="Sushi" evidence="4">
    <location>
        <begin position="1"/>
        <end position="37"/>
    </location>
</feature>
<name>A0A4Y2SP73_ARAVE</name>
<dbReference type="OrthoDB" id="6427765at2759"/>
<organism evidence="5 6">
    <name type="scientific">Araneus ventricosus</name>
    <name type="common">Orbweaver spider</name>
    <name type="synonym">Epeira ventricosa</name>
    <dbReference type="NCBI Taxonomy" id="182803"/>
    <lineage>
        <taxon>Eukaryota</taxon>
        <taxon>Metazoa</taxon>
        <taxon>Ecdysozoa</taxon>
        <taxon>Arthropoda</taxon>
        <taxon>Chelicerata</taxon>
        <taxon>Arachnida</taxon>
        <taxon>Araneae</taxon>
        <taxon>Araneomorphae</taxon>
        <taxon>Entelegynae</taxon>
        <taxon>Araneoidea</taxon>
        <taxon>Araneidae</taxon>
        <taxon>Araneus</taxon>
    </lineage>
</organism>
<keyword evidence="1" id="KW-1015">Disulfide bond</keyword>
<evidence type="ECO:0000256" key="3">
    <source>
        <dbReference type="SAM" id="Phobius"/>
    </source>
</evidence>
<reference evidence="5 6" key="1">
    <citation type="journal article" date="2019" name="Sci. Rep.">
        <title>Orb-weaving spider Araneus ventricosus genome elucidates the spidroin gene catalogue.</title>
        <authorList>
            <person name="Kono N."/>
            <person name="Nakamura H."/>
            <person name="Ohtoshi R."/>
            <person name="Moran D.A.P."/>
            <person name="Shinohara A."/>
            <person name="Yoshida Y."/>
            <person name="Fujiwara M."/>
            <person name="Mori M."/>
            <person name="Tomita M."/>
            <person name="Arakawa K."/>
        </authorList>
    </citation>
    <scope>NUCLEOTIDE SEQUENCE [LARGE SCALE GENOMIC DNA]</scope>
</reference>
<comment type="caution">
    <text evidence="2">Lacks conserved residue(s) required for the propagation of feature annotation.</text>
</comment>
<dbReference type="SUPFAM" id="SSF57535">
    <property type="entry name" value="Complement control module/SCR domain"/>
    <property type="match status" value="1"/>
</dbReference>
<evidence type="ECO:0000313" key="5">
    <source>
        <dbReference type="EMBL" id="GBN89240.1"/>
    </source>
</evidence>
<dbReference type="Proteomes" id="UP000499080">
    <property type="component" value="Unassembled WGS sequence"/>
</dbReference>
<keyword evidence="2" id="KW-0768">Sushi</keyword>
<dbReference type="InterPro" id="IPR035976">
    <property type="entry name" value="Sushi/SCR/CCP_sf"/>
</dbReference>
<dbReference type="PROSITE" id="PS50923">
    <property type="entry name" value="SUSHI"/>
    <property type="match status" value="1"/>
</dbReference>
<keyword evidence="6" id="KW-1185">Reference proteome</keyword>
<dbReference type="EMBL" id="BGPR01022692">
    <property type="protein sequence ID" value="GBN89240.1"/>
    <property type="molecule type" value="Genomic_DNA"/>
</dbReference>
<gene>
    <name evidence="5" type="ORF">AVEN_169151_1</name>
</gene>
<comment type="caution">
    <text evidence="5">The sequence shown here is derived from an EMBL/GenBank/DDBJ whole genome shotgun (WGS) entry which is preliminary data.</text>
</comment>
<keyword evidence="3" id="KW-0812">Transmembrane</keyword>
<dbReference type="CDD" id="cd00033">
    <property type="entry name" value="CCP"/>
    <property type="match status" value="1"/>
</dbReference>
<evidence type="ECO:0000313" key="6">
    <source>
        <dbReference type="Proteomes" id="UP000499080"/>
    </source>
</evidence>
<evidence type="ECO:0000256" key="2">
    <source>
        <dbReference type="PROSITE-ProRule" id="PRU00302"/>
    </source>
</evidence>
<feature type="transmembrane region" description="Helical" evidence="3">
    <location>
        <begin position="46"/>
        <end position="69"/>
    </location>
</feature>
<proteinExistence type="predicted"/>
<protein>
    <recommendedName>
        <fullName evidence="4">Sushi domain-containing protein</fullName>
    </recommendedName>
</protein>
<sequence>MKRTLKCKPGYNREGHPLTVTCDKNGTWTRTTATCKKDRPQMDYRILAIVVGSLVAITIPILVAVKIYLSSRKKIYRFIRRR</sequence>
<dbReference type="Gene3D" id="2.10.70.10">
    <property type="entry name" value="Complement Module, domain 1"/>
    <property type="match status" value="1"/>
</dbReference>
<dbReference type="InterPro" id="IPR000436">
    <property type="entry name" value="Sushi_SCR_CCP_dom"/>
</dbReference>
<keyword evidence="3" id="KW-1133">Transmembrane helix</keyword>
<dbReference type="AlphaFoldDB" id="A0A4Y2SP73"/>
<accession>A0A4Y2SP73</accession>
<evidence type="ECO:0000256" key="1">
    <source>
        <dbReference type="ARBA" id="ARBA00023157"/>
    </source>
</evidence>
<keyword evidence="3" id="KW-0472">Membrane</keyword>
<dbReference type="Pfam" id="PF00084">
    <property type="entry name" value="Sushi"/>
    <property type="match status" value="1"/>
</dbReference>
<evidence type="ECO:0000259" key="4">
    <source>
        <dbReference type="PROSITE" id="PS50923"/>
    </source>
</evidence>